<protein>
    <submittedName>
        <fullName evidence="1">Elastin binding protein ebpS</fullName>
    </submittedName>
</protein>
<reference evidence="1 2" key="1">
    <citation type="submission" date="2018-06" db="EMBL/GenBank/DDBJ databases">
        <authorList>
            <consortium name="Pathogen Informatics"/>
            <person name="Doyle S."/>
        </authorList>
    </citation>
    <scope>NUCLEOTIDE SEQUENCE [LARGE SCALE GENOMIC DNA]</scope>
    <source>
        <strain evidence="1 2">NCTC5664</strain>
    </source>
</reference>
<evidence type="ECO:0000313" key="2">
    <source>
        <dbReference type="Proteomes" id="UP000254502"/>
    </source>
</evidence>
<organism evidence="1 2">
    <name type="scientific">Staphylococcus aureus</name>
    <dbReference type="NCBI Taxonomy" id="1280"/>
    <lineage>
        <taxon>Bacteria</taxon>
        <taxon>Bacillati</taxon>
        <taxon>Bacillota</taxon>
        <taxon>Bacilli</taxon>
        <taxon>Bacillales</taxon>
        <taxon>Staphylococcaceae</taxon>
        <taxon>Staphylococcus</taxon>
    </lineage>
</organism>
<sequence>MNGQENLYRIAIQYYGSGSPENVEKIRRANGLSGNNIETVNKSLFHNITI</sequence>
<dbReference type="AlphaFoldDB" id="A0A380E1N0"/>
<dbReference type="EMBL" id="UHAQ01000004">
    <property type="protein sequence ID" value="SUK94362.1"/>
    <property type="molecule type" value="Genomic_DNA"/>
</dbReference>
<gene>
    <name evidence="1" type="primary">ebpS_1</name>
    <name evidence="1" type="ORF">NCTC5664_03362</name>
</gene>
<evidence type="ECO:0000313" key="1">
    <source>
        <dbReference type="EMBL" id="SUK94362.1"/>
    </source>
</evidence>
<name>A0A380E1N0_STAAU</name>
<accession>A0A380E1N0</accession>
<dbReference type="Proteomes" id="UP000254502">
    <property type="component" value="Unassembled WGS sequence"/>
</dbReference>
<proteinExistence type="predicted"/>